<dbReference type="Gene3D" id="3.30.70.1070">
    <property type="entry name" value="Sporulation related repeat"/>
    <property type="match status" value="1"/>
</dbReference>
<dbReference type="PANTHER" id="PTHR38687:SF1">
    <property type="entry name" value="CELL DIVISION PROTEIN DEDD"/>
    <property type="match status" value="1"/>
</dbReference>
<accession>A0A1L8CKB2</accession>
<dbReference type="GO" id="GO:0030428">
    <property type="term" value="C:cell septum"/>
    <property type="evidence" value="ECO:0007669"/>
    <property type="project" value="TreeGrafter"/>
</dbReference>
<dbReference type="STRING" id="1921010.MMIC_P0277"/>
<dbReference type="InterPro" id="IPR007730">
    <property type="entry name" value="SPOR-like_dom"/>
</dbReference>
<dbReference type="EMBL" id="BDFD01000002">
    <property type="protein sequence ID" value="GAV19343.1"/>
    <property type="molecule type" value="Genomic_DNA"/>
</dbReference>
<organism evidence="4 5">
    <name type="scientific">Mariprofundus micogutta</name>
    <dbReference type="NCBI Taxonomy" id="1921010"/>
    <lineage>
        <taxon>Bacteria</taxon>
        <taxon>Pseudomonadati</taxon>
        <taxon>Pseudomonadota</taxon>
        <taxon>Candidatius Mariprofundia</taxon>
        <taxon>Mariprofundales</taxon>
        <taxon>Mariprofundaceae</taxon>
        <taxon>Mariprofundus</taxon>
    </lineage>
</organism>
<dbReference type="OrthoDB" id="5298890at2"/>
<dbReference type="Pfam" id="PF05036">
    <property type="entry name" value="SPOR"/>
    <property type="match status" value="1"/>
</dbReference>
<reference evidence="4 5" key="1">
    <citation type="journal article" date="2017" name="Arch. Microbiol.">
        <title>Mariprofundus micogutta sp. nov., a novel iron-oxidizing zetaproteobacterium isolated from a deep-sea hydrothermal field at the Bayonnaise knoll of the Izu-Ogasawara arc, and a description of Mariprofundales ord. nov. and Zetaproteobacteria classis nov.</title>
        <authorList>
            <person name="Makita H."/>
            <person name="Tanaka E."/>
            <person name="Mitsunobu S."/>
            <person name="Miyazaki M."/>
            <person name="Nunoura T."/>
            <person name="Uematsu K."/>
            <person name="Takaki Y."/>
            <person name="Nishi S."/>
            <person name="Shimamura S."/>
            <person name="Takai K."/>
        </authorList>
    </citation>
    <scope>NUCLEOTIDE SEQUENCE [LARGE SCALE GENOMIC DNA]</scope>
    <source>
        <strain evidence="4 5">ET2</strain>
    </source>
</reference>
<feature type="region of interest" description="Disordered" evidence="1">
    <location>
        <begin position="144"/>
        <end position="171"/>
    </location>
</feature>
<dbReference type="PROSITE" id="PS51724">
    <property type="entry name" value="SPOR"/>
    <property type="match status" value="1"/>
</dbReference>
<dbReference type="GO" id="GO:0042834">
    <property type="term" value="F:peptidoglycan binding"/>
    <property type="evidence" value="ECO:0007669"/>
    <property type="project" value="InterPro"/>
</dbReference>
<proteinExistence type="predicted"/>
<comment type="caution">
    <text evidence="4">The sequence shown here is derived from an EMBL/GenBank/DDBJ whole genome shotgun (WGS) entry which is preliminary data.</text>
</comment>
<feature type="transmembrane region" description="Helical" evidence="2">
    <location>
        <begin position="68"/>
        <end position="87"/>
    </location>
</feature>
<dbReference type="RefSeq" id="WP_072658539.1">
    <property type="nucleotide sequence ID" value="NZ_BDFD01000002.1"/>
</dbReference>
<evidence type="ECO:0000259" key="3">
    <source>
        <dbReference type="PROSITE" id="PS51724"/>
    </source>
</evidence>
<protein>
    <submittedName>
        <fullName evidence="4">Sporulation related domain protein</fullName>
    </submittedName>
</protein>
<feature type="domain" description="SPOR" evidence="3">
    <location>
        <begin position="166"/>
        <end position="245"/>
    </location>
</feature>
<keyword evidence="2" id="KW-0812">Transmembrane</keyword>
<evidence type="ECO:0000256" key="1">
    <source>
        <dbReference type="SAM" id="MobiDB-lite"/>
    </source>
</evidence>
<dbReference type="AlphaFoldDB" id="A0A1L8CKB2"/>
<dbReference type="GO" id="GO:0032153">
    <property type="term" value="C:cell division site"/>
    <property type="evidence" value="ECO:0007669"/>
    <property type="project" value="TreeGrafter"/>
</dbReference>
<evidence type="ECO:0000313" key="5">
    <source>
        <dbReference type="Proteomes" id="UP000231632"/>
    </source>
</evidence>
<name>A0A1L8CKB2_9PROT</name>
<keyword evidence="2" id="KW-1133">Transmembrane helix</keyword>
<keyword evidence="2" id="KW-0472">Membrane</keyword>
<sequence>MASDNFIKQDADEGFIPQAYDEYGTDGLPENGQTLKHDDANLLGDLLNELSEPELPAPPFTEEKSSGFMLPVIILFLLAAGVLYTLLAPSHTNSPPAATGLATINHQLSSSMDKPVEQKNRPAPQHVAVPEKISSADIPEAKARANKEQAPSTATVVSKTQKPDNDSHGPPWALNVVSLTNKQYADEHLSELNAAGFAAELIEITINGNTWYRIRIPGFASVRDANKTAAEIAQKTPYKDSWAGGY</sequence>
<dbReference type="PANTHER" id="PTHR38687">
    <property type="entry name" value="CELL DIVISION PROTEIN DEDD-RELATED"/>
    <property type="match status" value="1"/>
</dbReference>
<evidence type="ECO:0000256" key="2">
    <source>
        <dbReference type="SAM" id="Phobius"/>
    </source>
</evidence>
<dbReference type="InterPro" id="IPR052521">
    <property type="entry name" value="Cell_div_SPOR-domain"/>
</dbReference>
<dbReference type="InterPro" id="IPR036680">
    <property type="entry name" value="SPOR-like_sf"/>
</dbReference>
<evidence type="ECO:0000313" key="4">
    <source>
        <dbReference type="EMBL" id="GAV19343.1"/>
    </source>
</evidence>
<dbReference type="SUPFAM" id="SSF110997">
    <property type="entry name" value="Sporulation related repeat"/>
    <property type="match status" value="1"/>
</dbReference>
<feature type="compositionally biased region" description="Polar residues" evidence="1">
    <location>
        <begin position="149"/>
        <end position="160"/>
    </location>
</feature>
<dbReference type="GO" id="GO:0032506">
    <property type="term" value="P:cytokinetic process"/>
    <property type="evidence" value="ECO:0007669"/>
    <property type="project" value="TreeGrafter"/>
</dbReference>
<keyword evidence="5" id="KW-1185">Reference proteome</keyword>
<gene>
    <name evidence="4" type="ORF">MMIC_P0277</name>
</gene>
<dbReference type="Proteomes" id="UP000231632">
    <property type="component" value="Unassembled WGS sequence"/>
</dbReference>